<name>A0A941HPM0_9CLOT</name>
<reference evidence="6" key="1">
    <citation type="submission" date="2021-04" db="EMBL/GenBank/DDBJ databases">
        <title>Proteiniclasticum sedimins sp. nov., an obligate anaerobic bacterium isolated from anaerobic sludge.</title>
        <authorList>
            <person name="Liu J."/>
        </authorList>
    </citation>
    <scope>NUCLEOTIDE SEQUENCE</scope>
    <source>
        <strain evidence="6">BAD-10</strain>
    </source>
</reference>
<dbReference type="PROSITE" id="PS50887">
    <property type="entry name" value="GGDEF"/>
    <property type="match status" value="1"/>
</dbReference>
<dbReference type="InterPro" id="IPR029787">
    <property type="entry name" value="Nucleotide_cyclase"/>
</dbReference>
<feature type="domain" description="HD-GYP" evidence="5">
    <location>
        <begin position="512"/>
        <end position="693"/>
    </location>
</feature>
<keyword evidence="7" id="KW-1185">Reference proteome</keyword>
<keyword evidence="1" id="KW-1133">Transmembrane helix</keyword>
<feature type="domain" description="PAS" evidence="2">
    <location>
        <begin position="232"/>
        <end position="285"/>
    </location>
</feature>
<protein>
    <submittedName>
        <fullName evidence="6">Diguanylate cyclase</fullName>
        <ecNumber evidence="6">2.7.7.65</ecNumber>
    </submittedName>
</protein>
<dbReference type="InterPro" id="IPR029016">
    <property type="entry name" value="GAF-like_dom_sf"/>
</dbReference>
<dbReference type="SUPFAM" id="SSF55785">
    <property type="entry name" value="PYP-like sensor domain (PAS domain)"/>
    <property type="match status" value="1"/>
</dbReference>
<dbReference type="PROSITE" id="PS50112">
    <property type="entry name" value="PAS"/>
    <property type="match status" value="1"/>
</dbReference>
<dbReference type="RefSeq" id="WP_211799701.1">
    <property type="nucleotide sequence ID" value="NZ_JAGSCS010000002.1"/>
</dbReference>
<dbReference type="PROSITE" id="PS50113">
    <property type="entry name" value="PAC"/>
    <property type="match status" value="1"/>
</dbReference>
<evidence type="ECO:0000259" key="2">
    <source>
        <dbReference type="PROSITE" id="PS50112"/>
    </source>
</evidence>
<keyword evidence="6" id="KW-0808">Transferase</keyword>
<dbReference type="SMART" id="SM00065">
    <property type="entry name" value="GAF"/>
    <property type="match status" value="1"/>
</dbReference>
<dbReference type="SMART" id="SM00086">
    <property type="entry name" value="PAC"/>
    <property type="match status" value="1"/>
</dbReference>
<dbReference type="SUPFAM" id="SSF109604">
    <property type="entry name" value="HD-domain/PDEase-like"/>
    <property type="match status" value="1"/>
</dbReference>
<dbReference type="InterPro" id="IPR037522">
    <property type="entry name" value="HD_GYP_dom"/>
</dbReference>
<evidence type="ECO:0000259" key="4">
    <source>
        <dbReference type="PROSITE" id="PS50887"/>
    </source>
</evidence>
<dbReference type="InterPro" id="IPR000160">
    <property type="entry name" value="GGDEF_dom"/>
</dbReference>
<dbReference type="NCBIfam" id="TIGR00229">
    <property type="entry name" value="sensory_box"/>
    <property type="match status" value="1"/>
</dbReference>
<dbReference type="EMBL" id="JAGSCS010000002">
    <property type="protein sequence ID" value="MBR0575185.1"/>
    <property type="molecule type" value="Genomic_DNA"/>
</dbReference>
<dbReference type="PANTHER" id="PTHR44757:SF2">
    <property type="entry name" value="BIOFILM ARCHITECTURE MAINTENANCE PROTEIN MBAA"/>
    <property type="match status" value="1"/>
</dbReference>
<dbReference type="AlphaFoldDB" id="A0A941HPM0"/>
<dbReference type="Gene3D" id="3.30.450.20">
    <property type="entry name" value="PAS domain"/>
    <property type="match status" value="1"/>
</dbReference>
<dbReference type="CDD" id="cd00077">
    <property type="entry name" value="HDc"/>
    <property type="match status" value="1"/>
</dbReference>
<feature type="domain" description="GGDEF" evidence="4">
    <location>
        <begin position="392"/>
        <end position="521"/>
    </location>
</feature>
<evidence type="ECO:0000259" key="3">
    <source>
        <dbReference type="PROSITE" id="PS50113"/>
    </source>
</evidence>
<dbReference type="PANTHER" id="PTHR44757">
    <property type="entry name" value="DIGUANYLATE CYCLASE DGCP"/>
    <property type="match status" value="1"/>
</dbReference>
<keyword evidence="1" id="KW-0472">Membrane</keyword>
<dbReference type="SMART" id="SM00091">
    <property type="entry name" value="PAS"/>
    <property type="match status" value="1"/>
</dbReference>
<dbReference type="Pfam" id="PF13487">
    <property type="entry name" value="HD_5"/>
    <property type="match status" value="1"/>
</dbReference>
<dbReference type="InterPro" id="IPR013767">
    <property type="entry name" value="PAS_fold"/>
</dbReference>
<proteinExistence type="predicted"/>
<gene>
    <name evidence="6" type="ORF">KCG48_02410</name>
</gene>
<evidence type="ECO:0000256" key="1">
    <source>
        <dbReference type="SAM" id="Phobius"/>
    </source>
</evidence>
<dbReference type="InterPro" id="IPR003607">
    <property type="entry name" value="HD/PDEase_dom"/>
</dbReference>
<dbReference type="CDD" id="cd01949">
    <property type="entry name" value="GGDEF"/>
    <property type="match status" value="1"/>
</dbReference>
<dbReference type="SMART" id="SM00267">
    <property type="entry name" value="GGDEF"/>
    <property type="match status" value="1"/>
</dbReference>
<dbReference type="NCBIfam" id="TIGR00254">
    <property type="entry name" value="GGDEF"/>
    <property type="match status" value="1"/>
</dbReference>
<dbReference type="InterPro" id="IPR000700">
    <property type="entry name" value="PAS-assoc_C"/>
</dbReference>
<dbReference type="GO" id="GO:0052621">
    <property type="term" value="F:diguanylate cyclase activity"/>
    <property type="evidence" value="ECO:0007669"/>
    <property type="project" value="UniProtKB-EC"/>
</dbReference>
<feature type="domain" description="PAC" evidence="3">
    <location>
        <begin position="312"/>
        <end position="363"/>
    </location>
</feature>
<dbReference type="Gene3D" id="1.10.3210.10">
    <property type="entry name" value="Hypothetical protein af1432"/>
    <property type="match status" value="1"/>
</dbReference>
<dbReference type="EC" id="2.7.7.65" evidence="6"/>
<dbReference type="PROSITE" id="PS51832">
    <property type="entry name" value="HD_GYP"/>
    <property type="match status" value="1"/>
</dbReference>
<organism evidence="6 7">
    <name type="scientific">Proteiniclasticum sediminis</name>
    <dbReference type="NCBI Taxonomy" id="2804028"/>
    <lineage>
        <taxon>Bacteria</taxon>
        <taxon>Bacillati</taxon>
        <taxon>Bacillota</taxon>
        <taxon>Clostridia</taxon>
        <taxon>Eubacteriales</taxon>
        <taxon>Clostridiaceae</taxon>
        <taxon>Proteiniclasticum</taxon>
    </lineage>
</organism>
<dbReference type="SUPFAM" id="SSF55073">
    <property type="entry name" value="Nucleotide cyclase"/>
    <property type="match status" value="1"/>
</dbReference>
<dbReference type="InterPro" id="IPR000014">
    <property type="entry name" value="PAS"/>
</dbReference>
<evidence type="ECO:0000259" key="5">
    <source>
        <dbReference type="PROSITE" id="PS51832"/>
    </source>
</evidence>
<dbReference type="InterPro" id="IPR001610">
    <property type="entry name" value="PAC"/>
</dbReference>
<dbReference type="Gene3D" id="3.30.70.270">
    <property type="match status" value="1"/>
</dbReference>
<sequence length="693" mass="77710">MTLELSIPWILAILSLCSLGFIFLVRIFWGSSRTDIKAGNGQGEDPRRQRCEILDQAEDPENAKAILRNQILLEAFSRDFASSHDQLDYVLTQALEITGSAYGYLYLYDEDKKLLTLENWIREGQTVMNSADQKRTYRGDRMGQWSQVLQSKKPMIINALSHGGVVSKTPDGNVFRLLTIPILIDEVIVGVAGLANKPKDYDDADVHQFSLLMTGVWNAKMRRERTLELKESKEKLELILDSVAEGIFGMDEEARFTFVNASCLKIFGYSSSEPLIGKSVHDLIHHTRPDQSAFSAQDCPLLRPIRTGEVILTQESTFLRADGSFFPAQFSVHPQCREGKIIGAVVTFLDITDRKKAEENLNYLSRHDVLTGLYNRAHFESILPEVDQPENLPLSIIVGDVNGLKLSNDIFGHAAGDDLLQRCAEILQRVAKPQDLLFRIGGDEFYLLLKNTSEEEAHRRMESIRQAMAGETFQCGKGSISLGSDTKERISESFYDVLSRADEAMYQEKVLGKEKTTKAQLDFLRQWYRSLPGVEEHALAVADLAASLGQKLYLSHEEQLRLKEAAFYHGIGKIAIRGEGRKAKSSLTGWKEHPVIGYRILHAFEETMELADLVLSQRENWDGSGYPKGLSQSAIPLLARVISASKAYVDALVPDYDVEKARKALLDARGKELDPYLVDLLLDTLSLNPLHSG</sequence>
<dbReference type="InterPro" id="IPR003018">
    <property type="entry name" value="GAF"/>
</dbReference>
<dbReference type="InterPro" id="IPR035965">
    <property type="entry name" value="PAS-like_dom_sf"/>
</dbReference>
<dbReference type="CDD" id="cd00130">
    <property type="entry name" value="PAS"/>
    <property type="match status" value="1"/>
</dbReference>
<dbReference type="Pfam" id="PF13185">
    <property type="entry name" value="GAF_2"/>
    <property type="match status" value="1"/>
</dbReference>
<evidence type="ECO:0000313" key="6">
    <source>
        <dbReference type="EMBL" id="MBR0575185.1"/>
    </source>
</evidence>
<dbReference type="Pfam" id="PF00989">
    <property type="entry name" value="PAS"/>
    <property type="match status" value="1"/>
</dbReference>
<dbReference type="InterPro" id="IPR052155">
    <property type="entry name" value="Biofilm_reg_signaling"/>
</dbReference>
<dbReference type="Gene3D" id="3.30.450.40">
    <property type="match status" value="1"/>
</dbReference>
<comment type="caution">
    <text evidence="6">The sequence shown here is derived from an EMBL/GenBank/DDBJ whole genome shotgun (WGS) entry which is preliminary data.</text>
</comment>
<accession>A0A941HPM0</accession>
<feature type="transmembrane region" description="Helical" evidence="1">
    <location>
        <begin position="6"/>
        <end position="29"/>
    </location>
</feature>
<dbReference type="Proteomes" id="UP000675379">
    <property type="component" value="Unassembled WGS sequence"/>
</dbReference>
<dbReference type="GO" id="GO:0006355">
    <property type="term" value="P:regulation of DNA-templated transcription"/>
    <property type="evidence" value="ECO:0007669"/>
    <property type="project" value="InterPro"/>
</dbReference>
<keyword evidence="6" id="KW-0548">Nucleotidyltransferase</keyword>
<dbReference type="SUPFAM" id="SSF55781">
    <property type="entry name" value="GAF domain-like"/>
    <property type="match status" value="1"/>
</dbReference>
<dbReference type="InterPro" id="IPR043128">
    <property type="entry name" value="Rev_trsase/Diguanyl_cyclase"/>
</dbReference>
<evidence type="ECO:0000313" key="7">
    <source>
        <dbReference type="Proteomes" id="UP000675379"/>
    </source>
</evidence>
<keyword evidence="1" id="KW-0812">Transmembrane</keyword>
<dbReference type="Pfam" id="PF00990">
    <property type="entry name" value="GGDEF"/>
    <property type="match status" value="1"/>
</dbReference>